<reference evidence="6 7" key="1">
    <citation type="submission" date="2019-08" db="EMBL/GenBank/DDBJ databases">
        <title>Genome of Luteibaculum oceani JCM 18817.</title>
        <authorList>
            <person name="Bowman J.P."/>
        </authorList>
    </citation>
    <scope>NUCLEOTIDE SEQUENCE [LARGE SCALE GENOMIC DNA]</scope>
    <source>
        <strain evidence="6 7">JCM 18817</strain>
    </source>
</reference>
<evidence type="ECO:0000313" key="6">
    <source>
        <dbReference type="EMBL" id="TXC76147.1"/>
    </source>
</evidence>
<gene>
    <name evidence="6" type="ORF">FRX97_10370</name>
</gene>
<dbReference type="Gene3D" id="2.60.120.260">
    <property type="entry name" value="Galactose-binding domain-like"/>
    <property type="match status" value="1"/>
</dbReference>
<name>A0A5C6USD1_9FLAO</name>
<accession>A0A5C6USD1</accession>
<keyword evidence="3" id="KW-0732">Signal</keyword>
<dbReference type="CDD" id="cd00146">
    <property type="entry name" value="PKD"/>
    <property type="match status" value="1"/>
</dbReference>
<evidence type="ECO:0000256" key="2">
    <source>
        <dbReference type="ARBA" id="ARBA00022801"/>
    </source>
</evidence>
<organism evidence="6 7">
    <name type="scientific">Luteibaculum oceani</name>
    <dbReference type="NCBI Taxonomy" id="1294296"/>
    <lineage>
        <taxon>Bacteria</taxon>
        <taxon>Pseudomonadati</taxon>
        <taxon>Bacteroidota</taxon>
        <taxon>Flavobacteriia</taxon>
        <taxon>Flavobacteriales</taxon>
        <taxon>Luteibaculaceae</taxon>
        <taxon>Luteibaculum</taxon>
    </lineage>
</organism>
<feature type="signal peptide" evidence="3">
    <location>
        <begin position="1"/>
        <end position="22"/>
    </location>
</feature>
<dbReference type="PROSITE" id="PS50093">
    <property type="entry name" value="PKD"/>
    <property type="match status" value="1"/>
</dbReference>
<dbReference type="RefSeq" id="WP_147015149.1">
    <property type="nucleotide sequence ID" value="NZ_VORB01000010.1"/>
</dbReference>
<dbReference type="InterPro" id="IPR002884">
    <property type="entry name" value="P_dom"/>
</dbReference>
<dbReference type="PANTHER" id="PTHR46534">
    <property type="entry name" value="IGGFC_BINDING DOMAIN-CONTAINING PROTEIN"/>
    <property type="match status" value="1"/>
</dbReference>
<dbReference type="Pfam" id="PF17517">
    <property type="entry name" value="IgGFc_binding"/>
    <property type="match status" value="1"/>
</dbReference>
<dbReference type="GO" id="GO:0006508">
    <property type="term" value="P:proteolysis"/>
    <property type="evidence" value="ECO:0007669"/>
    <property type="project" value="UniProtKB-KW"/>
</dbReference>
<dbReference type="InterPro" id="IPR013783">
    <property type="entry name" value="Ig-like_fold"/>
</dbReference>
<protein>
    <submittedName>
        <fullName evidence="6">PKD domain-containing protein</fullName>
    </submittedName>
</protein>
<feature type="domain" description="PKD" evidence="4">
    <location>
        <begin position="541"/>
        <end position="593"/>
    </location>
</feature>
<comment type="caution">
    <text evidence="6">The sequence shown here is derived from an EMBL/GenBank/DDBJ whole genome shotgun (WGS) entry which is preliminary data.</text>
</comment>
<dbReference type="InterPro" id="IPR035986">
    <property type="entry name" value="PKD_dom_sf"/>
</dbReference>
<dbReference type="InterPro" id="IPR008979">
    <property type="entry name" value="Galactose-bd-like_sf"/>
</dbReference>
<dbReference type="Pfam" id="PF18911">
    <property type="entry name" value="PKD_4"/>
    <property type="match status" value="1"/>
</dbReference>
<sequence>MRLVLKIFFALIVCLQAPQIKAQNLTGTDFWFMMPENGGFTGFGNGGVNEIFIVSQYCIDSAYIDIFAYDQRIYFSVEPGNFNRVEIQPSRFGVTSYPRVGDNSELNTTVRKGVHISSPLPISVYFSSSDQASSDGESIIPLSKLGTDYVISFRNSGSPSGGCRTPTNTYGHVLGIEDNTDVTINTWDVFGPVTYSVQLDAGEIYSWRTNNECGDDYPNPIRCRGLSGTRVTANKKVATYGSNPCGVVGTGGNCDVMFASFLPITEQTDKYVVVQTQQRGPKVANSTIGGQSCSNNGLLGSGDYVEITGRIGEQVQITSRLGVEIVNIPPPAGTTSNYGYGSIIKEIPEALPGDIGEANMLIEGEGPLQVVQYNKGRHADDTDIDQLDPADPEALLVLPPSLWESSYFFYPIRTPNAETQELVVVVEDIGNPSPITSIEVNDQNIGATGWTTVPNTLFKFKRVSFPTFEASKVVSTTGAKFGLYFFARGTRETAFFSGGYGPIQDLNLCDQCGEIDITINGSTCFGSEISFEPRIYSFTRPSNLNFLWNFGDGTTSIDEFPSKTYDNTGVYEVTLQVSGTGGCLLETKKTVYVNEVELTPEANPDTICLGETSTLNPNFQLIPGGKQIVQYRNIETDTLLIPDAGVSTFWDGSAGGFNTYLESEVNVDGIYLTPARIDSVCINLDHELITDINLFLVSPSGILYELLTSPQSDGRTNLRKTCFTNSASVNIVNALPPYTGSYRPEGGSFPLGGVGAAVAGTWKLRVGDERINFRGRLVDWSIYVSADIGVQSFDWNPKDVSNLNPESGSVQINPQEVGDYNYKIAVTDFSGCMDLDSVDVNVQRLPVTLSHQDTLLCNIYEDFDLNQLITDSLKLTNGVWTILNGNPANLSGSLFDNRGIPAGDYQFLYTQDIFCGKDSALVNVTVTELPFLGQNAIDTLCDTENPLDLFPYLGNDVTSGGFWTNYDGVPEAAFAGNTGIVDPRKVSEGNYFFYYKVPVAGCPADSSNVNLQINHQPDAGSNGDTIICESGIPLTLLTVLNDNPESAGTWTDLDNSGGLDGQLFRGIDTPNNPNEQTFTFDYTIKGKKACIDSSALATVRVIAAPELTFAADFPILCKDSAVTITATMVGNGPFDLEISDGNGNTYPALNELPVIN</sequence>
<dbReference type="OrthoDB" id="1236981at2"/>
<evidence type="ECO:0000313" key="7">
    <source>
        <dbReference type="Proteomes" id="UP000321168"/>
    </source>
</evidence>
<evidence type="ECO:0000259" key="4">
    <source>
        <dbReference type="PROSITE" id="PS50093"/>
    </source>
</evidence>
<dbReference type="AlphaFoldDB" id="A0A5C6USD1"/>
<dbReference type="SUPFAM" id="SSF49299">
    <property type="entry name" value="PKD domain"/>
    <property type="match status" value="1"/>
</dbReference>
<proteinExistence type="predicted"/>
<dbReference type="SMART" id="SM00089">
    <property type="entry name" value="PKD"/>
    <property type="match status" value="1"/>
</dbReference>
<dbReference type="PANTHER" id="PTHR46534:SF1">
    <property type="entry name" value="IGGFC-BINDING PROTEIN N-TERMINAL DOMAIN-CONTAINING PROTEIN"/>
    <property type="match status" value="1"/>
</dbReference>
<dbReference type="Gene3D" id="2.60.40.10">
    <property type="entry name" value="Immunoglobulins"/>
    <property type="match status" value="1"/>
</dbReference>
<dbReference type="GO" id="GO:0004252">
    <property type="term" value="F:serine-type endopeptidase activity"/>
    <property type="evidence" value="ECO:0007669"/>
    <property type="project" value="InterPro"/>
</dbReference>
<dbReference type="Pfam" id="PF01483">
    <property type="entry name" value="P_proprotein"/>
    <property type="match status" value="1"/>
</dbReference>
<dbReference type="Proteomes" id="UP000321168">
    <property type="component" value="Unassembled WGS sequence"/>
</dbReference>
<keyword evidence="7" id="KW-1185">Reference proteome</keyword>
<keyword evidence="2" id="KW-0378">Hydrolase</keyword>
<dbReference type="InterPro" id="IPR022409">
    <property type="entry name" value="PKD/Chitinase_dom"/>
</dbReference>
<dbReference type="EMBL" id="VORB01000010">
    <property type="protein sequence ID" value="TXC76147.1"/>
    <property type="molecule type" value="Genomic_DNA"/>
</dbReference>
<feature type="non-terminal residue" evidence="6">
    <location>
        <position position="1156"/>
    </location>
</feature>
<dbReference type="InterPro" id="IPR000601">
    <property type="entry name" value="PKD_dom"/>
</dbReference>
<dbReference type="SUPFAM" id="SSF49785">
    <property type="entry name" value="Galactose-binding domain-like"/>
    <property type="match status" value="1"/>
</dbReference>
<feature type="domain" description="P/Homo B" evidence="5">
    <location>
        <begin position="632"/>
        <end position="793"/>
    </location>
</feature>
<evidence type="ECO:0000259" key="5">
    <source>
        <dbReference type="PROSITE" id="PS51829"/>
    </source>
</evidence>
<keyword evidence="1" id="KW-0645">Protease</keyword>
<evidence type="ECO:0000256" key="3">
    <source>
        <dbReference type="SAM" id="SignalP"/>
    </source>
</evidence>
<dbReference type="PROSITE" id="PS51829">
    <property type="entry name" value="P_HOMO_B"/>
    <property type="match status" value="1"/>
</dbReference>
<evidence type="ECO:0000256" key="1">
    <source>
        <dbReference type="ARBA" id="ARBA00022670"/>
    </source>
</evidence>
<dbReference type="InterPro" id="IPR035234">
    <property type="entry name" value="IgGFc-bd_N"/>
</dbReference>
<feature type="chain" id="PRO_5022697081" evidence="3">
    <location>
        <begin position="23"/>
        <end position="1156"/>
    </location>
</feature>